<dbReference type="Proteomes" id="UP001500418">
    <property type="component" value="Unassembled WGS sequence"/>
</dbReference>
<proteinExistence type="predicted"/>
<sequence length="72" mass="7608">MSGEMSRALVLEQFGRLPRLVERPVPEASPGQTLVRMLASQVAHLDLNVVDGKFGILPDLPAVPGTNGCGVV</sequence>
<name>A0ABN1QXM3_9ACTN</name>
<evidence type="ECO:0000313" key="1">
    <source>
        <dbReference type="EMBL" id="GAA0948812.1"/>
    </source>
</evidence>
<dbReference type="SUPFAM" id="SSF50129">
    <property type="entry name" value="GroES-like"/>
    <property type="match status" value="1"/>
</dbReference>
<comment type="caution">
    <text evidence="1">The sequence shown here is derived from an EMBL/GenBank/DDBJ whole genome shotgun (WGS) entry which is preliminary data.</text>
</comment>
<keyword evidence="2" id="KW-1185">Reference proteome</keyword>
<protein>
    <submittedName>
        <fullName evidence="1">Uncharacterized protein</fullName>
    </submittedName>
</protein>
<dbReference type="Gene3D" id="3.90.180.10">
    <property type="entry name" value="Medium-chain alcohol dehydrogenases, catalytic domain"/>
    <property type="match status" value="1"/>
</dbReference>
<reference evidence="1 2" key="1">
    <citation type="journal article" date="2019" name="Int. J. Syst. Evol. Microbiol.">
        <title>The Global Catalogue of Microorganisms (GCM) 10K type strain sequencing project: providing services to taxonomists for standard genome sequencing and annotation.</title>
        <authorList>
            <consortium name="The Broad Institute Genomics Platform"/>
            <consortium name="The Broad Institute Genome Sequencing Center for Infectious Disease"/>
            <person name="Wu L."/>
            <person name="Ma J."/>
        </authorList>
    </citation>
    <scope>NUCLEOTIDE SEQUENCE [LARGE SCALE GENOMIC DNA]</scope>
    <source>
        <strain evidence="1 2">JCM 11444</strain>
    </source>
</reference>
<organism evidence="1 2">
    <name type="scientific">Streptomyces rhizosphaericus</name>
    <dbReference type="NCBI Taxonomy" id="114699"/>
    <lineage>
        <taxon>Bacteria</taxon>
        <taxon>Bacillati</taxon>
        <taxon>Actinomycetota</taxon>
        <taxon>Actinomycetes</taxon>
        <taxon>Kitasatosporales</taxon>
        <taxon>Streptomycetaceae</taxon>
        <taxon>Streptomyces</taxon>
        <taxon>Streptomyces violaceusniger group</taxon>
    </lineage>
</organism>
<dbReference type="InterPro" id="IPR011032">
    <property type="entry name" value="GroES-like_sf"/>
</dbReference>
<dbReference type="EMBL" id="BAAAID010000060">
    <property type="protein sequence ID" value="GAA0948812.1"/>
    <property type="molecule type" value="Genomic_DNA"/>
</dbReference>
<gene>
    <name evidence="1" type="ORF">GCM10009575_070380</name>
</gene>
<accession>A0ABN1QXM3</accession>
<evidence type="ECO:0000313" key="2">
    <source>
        <dbReference type="Proteomes" id="UP001500418"/>
    </source>
</evidence>